<dbReference type="InterPro" id="IPR056488">
    <property type="entry name" value="Zn_ribbon_HMPTM"/>
</dbReference>
<dbReference type="SFLD" id="SFLDS00029">
    <property type="entry name" value="Radical_SAM"/>
    <property type="match status" value="1"/>
</dbReference>
<dbReference type="Gene3D" id="3.20.20.70">
    <property type="entry name" value="Aldolase class I"/>
    <property type="match status" value="1"/>
</dbReference>
<dbReference type="PANTHER" id="PTHR43306">
    <property type="entry name" value="7,8-DIHYDRO-6-HYDROXYMETHYLPTERIN DIMETHYLTRANSFERASE"/>
    <property type="match status" value="1"/>
</dbReference>
<proteinExistence type="predicted"/>
<dbReference type="InterPro" id="IPR007197">
    <property type="entry name" value="rSAM"/>
</dbReference>
<evidence type="ECO:0000256" key="3">
    <source>
        <dbReference type="ARBA" id="ARBA00023004"/>
    </source>
</evidence>
<dbReference type="GO" id="GO:0051539">
    <property type="term" value="F:4 iron, 4 sulfur cluster binding"/>
    <property type="evidence" value="ECO:0007669"/>
    <property type="project" value="InterPro"/>
</dbReference>
<dbReference type="SFLD" id="SFLDF00385">
    <property type="entry name" value="7_8-dihydro-6-hydroxymethylpte"/>
    <property type="match status" value="1"/>
</dbReference>
<dbReference type="Pfam" id="PF23545">
    <property type="entry name" value="Zn_ribbon_HMPTM"/>
    <property type="match status" value="1"/>
</dbReference>
<keyword evidence="7" id="KW-1185">Reference proteome</keyword>
<evidence type="ECO:0000256" key="2">
    <source>
        <dbReference type="ARBA" id="ARBA00022723"/>
    </source>
</evidence>
<dbReference type="AlphaFoldDB" id="A0A9X9S3M8"/>
<evidence type="ECO:0000256" key="4">
    <source>
        <dbReference type="ARBA" id="ARBA00023014"/>
    </source>
</evidence>
<evidence type="ECO:0000313" key="7">
    <source>
        <dbReference type="Proteomes" id="UP001163096"/>
    </source>
</evidence>
<dbReference type="RefSeq" id="WP_268186103.1">
    <property type="nucleotide sequence ID" value="NZ_CP113361.1"/>
</dbReference>
<keyword evidence="4" id="KW-0411">Iron-sulfur</keyword>
<dbReference type="GO" id="GO:0046872">
    <property type="term" value="F:metal ion binding"/>
    <property type="evidence" value="ECO:0007669"/>
    <property type="project" value="UniProtKB-KW"/>
</dbReference>
<dbReference type="GeneID" id="76835601"/>
<feature type="domain" description="Radical SAM core" evidence="5">
    <location>
        <begin position="86"/>
        <end position="301"/>
    </location>
</feature>
<dbReference type="InterPro" id="IPR034474">
    <property type="entry name" value="Methyltransferase_Class_D"/>
</dbReference>
<dbReference type="KEGG" id="mou:OU421_10825"/>
<dbReference type="SFLD" id="SFLDG01067">
    <property type="entry name" value="SPASM/twitch_domain_containing"/>
    <property type="match status" value="1"/>
</dbReference>
<gene>
    <name evidence="6" type="ORF">OU421_10825</name>
</gene>
<evidence type="ECO:0000256" key="1">
    <source>
        <dbReference type="ARBA" id="ARBA00022691"/>
    </source>
</evidence>
<dbReference type="PROSITE" id="PS51918">
    <property type="entry name" value="RADICAL_SAM"/>
    <property type="match status" value="1"/>
</dbReference>
<evidence type="ECO:0000259" key="5">
    <source>
        <dbReference type="PROSITE" id="PS51918"/>
    </source>
</evidence>
<dbReference type="Proteomes" id="UP001163096">
    <property type="component" value="Chromosome"/>
</dbReference>
<dbReference type="PANTHER" id="PTHR43306:SF1">
    <property type="entry name" value="7,8-DIHYDRO-6-HYDROXYMETHYLPTERIN DIMETHYLTRANSFERASE"/>
    <property type="match status" value="1"/>
</dbReference>
<dbReference type="EMBL" id="CP113361">
    <property type="protein sequence ID" value="WAI00898.1"/>
    <property type="molecule type" value="Genomic_DNA"/>
</dbReference>
<protein>
    <submittedName>
        <fullName evidence="6">Radical SAM protein</fullName>
    </submittedName>
</protein>
<reference evidence="6" key="1">
    <citation type="submission" date="2022-11" db="EMBL/GenBank/DDBJ databases">
        <title>Complete genome sequence of Methanogenium organophilum DSM 3596.</title>
        <authorList>
            <person name="Chen S.-C."/>
            <person name="Lai S.-J."/>
            <person name="You Y.-T."/>
        </authorList>
    </citation>
    <scope>NUCLEOTIDE SEQUENCE</scope>
    <source>
        <strain evidence="6">DSM 3596</strain>
    </source>
</reference>
<dbReference type="SFLD" id="SFLDG01100">
    <property type="entry name" value="methyltransferase_(Class_D)"/>
    <property type="match status" value="1"/>
</dbReference>
<keyword evidence="3" id="KW-0408">Iron</keyword>
<dbReference type="GO" id="GO:0008168">
    <property type="term" value="F:methyltransferase activity"/>
    <property type="evidence" value="ECO:0007669"/>
    <property type="project" value="InterPro"/>
</dbReference>
<dbReference type="NCBIfam" id="NF045702">
    <property type="entry name" value="rSAM_GDGT_ether"/>
    <property type="match status" value="1"/>
</dbReference>
<dbReference type="SUPFAM" id="SSF102114">
    <property type="entry name" value="Radical SAM enzymes"/>
    <property type="match status" value="1"/>
</dbReference>
<dbReference type="InterPro" id="IPR058240">
    <property type="entry name" value="rSAM_sf"/>
</dbReference>
<dbReference type="Pfam" id="PF04055">
    <property type="entry name" value="Radical_SAM"/>
    <property type="match status" value="1"/>
</dbReference>
<evidence type="ECO:0000313" key="6">
    <source>
        <dbReference type="EMBL" id="WAI00898.1"/>
    </source>
</evidence>
<organism evidence="6 7">
    <name type="scientific">Methanogenium organophilum</name>
    <dbReference type="NCBI Taxonomy" id="2199"/>
    <lineage>
        <taxon>Archaea</taxon>
        <taxon>Methanobacteriati</taxon>
        <taxon>Methanobacteriota</taxon>
        <taxon>Stenosarchaea group</taxon>
        <taxon>Methanomicrobia</taxon>
        <taxon>Methanomicrobiales</taxon>
        <taxon>Methanomicrobiaceae</taxon>
        <taxon>Methanogenium</taxon>
    </lineage>
</organism>
<dbReference type="CDD" id="cd01335">
    <property type="entry name" value="Radical_SAM"/>
    <property type="match status" value="1"/>
</dbReference>
<dbReference type="InterPro" id="IPR013785">
    <property type="entry name" value="Aldolase_TIM"/>
</dbReference>
<keyword evidence="1" id="KW-0949">S-adenosyl-L-methionine</keyword>
<accession>A0A9X9S3M8</accession>
<keyword evidence="2" id="KW-0479">Metal-binding</keyword>
<sequence length="499" mass="55625">MVLKQTKSLCPVCGSILPADVVEEDGQIYIIRECPDHGVSKHLYWSDAEMYKKFDIFEGIGPGIDNPQKEAAKGCPLDCGLCSNHKSGTLLANIDLTNRCNLACDFCFANAHACGYIYEPSFDDIVAMMQMLRDQKPVPAPAVQFSGGEPTMRDDLFAIVKKAKDMGFSQIQIATNGIKVAQDPQYAKDLVEAGTSTLYLHFDGVTRQTNPLIKISKKVIEHCRGANLGVVLVPTIINGRNDHEVGDIIRFAADNVDVIRGVNYQPVAFTGAASADNVARERVTIPDLAERIEEQTGGVIKKNYFYPVPCVLPFSDLVETYTGEPQVRFTTHQHCGAATYGFVTEDGLIPINEMVDVDEFFEAVKNMVEKLNQGEGSLNKYKTLVEGINDMRVSLRNNKISSNTVFWKIIAQTLVKHDFAALRDFHWNAIFIGTMHFMDSFNYDTDRVQRCCIHYATPDGTLIPFCTYNSGPVYREEIWQKYAQPIITKDEIVDPDAIS</sequence>
<name>A0A9X9S3M8_METOG</name>
<dbReference type="InterPro" id="IPR034471">
    <property type="entry name" value="GDGT/MA_synthase"/>
</dbReference>